<sequence>MTVTAIHPGDHENAARCRFNTKPAHEWELSADRVDRDVTAVLEFAERGFFSRLVGDGAELRTAPTDDGVTFRPSVEAEFSPGLTNPKLIDTIWECRGRGGWGARVVNRIPSLGDSELSLNGRLFTHSARQQRALRARELPVRRLNSLSRPRRSFDTRYCVCSLPPPLGTFSIANTQLGLISQVECNCRFASGESPSSTRVPTITRLGENVLSAERRPGFIPAFCLRDLPGRWALDLFHHVGLRVISVRVPFVIDFGSGTGQFGRLLNVPRCLRQFVSTFRFTHCVSADRALPWQRGSGHALSNSFRS</sequence>
<dbReference type="Proteomes" id="UP001605036">
    <property type="component" value="Unassembled WGS sequence"/>
</dbReference>
<comment type="caution">
    <text evidence="1">The sequence shown here is derived from an EMBL/GenBank/DDBJ whole genome shotgun (WGS) entry which is preliminary data.</text>
</comment>
<dbReference type="AlphaFoldDB" id="A0ABD1ZLR4"/>
<dbReference type="EMBL" id="JBHFFA010000001">
    <property type="protein sequence ID" value="KAL2652255.1"/>
    <property type="molecule type" value="Genomic_DNA"/>
</dbReference>
<gene>
    <name evidence="1" type="ORF">R1flu_020383</name>
</gene>
<name>A0ABD1ZLR4_9MARC</name>
<evidence type="ECO:0000313" key="2">
    <source>
        <dbReference type="Proteomes" id="UP001605036"/>
    </source>
</evidence>
<organism evidence="1 2">
    <name type="scientific">Riccia fluitans</name>
    <dbReference type="NCBI Taxonomy" id="41844"/>
    <lineage>
        <taxon>Eukaryota</taxon>
        <taxon>Viridiplantae</taxon>
        <taxon>Streptophyta</taxon>
        <taxon>Embryophyta</taxon>
        <taxon>Marchantiophyta</taxon>
        <taxon>Marchantiopsida</taxon>
        <taxon>Marchantiidae</taxon>
        <taxon>Marchantiales</taxon>
        <taxon>Ricciaceae</taxon>
        <taxon>Riccia</taxon>
    </lineage>
</organism>
<keyword evidence="2" id="KW-1185">Reference proteome</keyword>
<accession>A0ABD1ZLR4</accession>
<proteinExistence type="predicted"/>
<reference evidence="1 2" key="1">
    <citation type="submission" date="2024-09" db="EMBL/GenBank/DDBJ databases">
        <title>Chromosome-scale assembly of Riccia fluitans.</title>
        <authorList>
            <person name="Paukszto L."/>
            <person name="Sawicki J."/>
            <person name="Karawczyk K."/>
            <person name="Piernik-Szablinska J."/>
            <person name="Szczecinska M."/>
            <person name="Mazdziarz M."/>
        </authorList>
    </citation>
    <scope>NUCLEOTIDE SEQUENCE [LARGE SCALE GENOMIC DNA]</scope>
    <source>
        <strain evidence="1">Rf_01</strain>
        <tissue evidence="1">Aerial parts of the thallus</tissue>
    </source>
</reference>
<evidence type="ECO:0000313" key="1">
    <source>
        <dbReference type="EMBL" id="KAL2652255.1"/>
    </source>
</evidence>
<protein>
    <submittedName>
        <fullName evidence="1">Uncharacterized protein</fullName>
    </submittedName>
</protein>